<evidence type="ECO:0000313" key="3">
    <source>
        <dbReference type="Proteomes" id="UP000288168"/>
    </source>
</evidence>
<dbReference type="Proteomes" id="UP000288168">
    <property type="component" value="Unassembled WGS sequence"/>
</dbReference>
<dbReference type="AlphaFoldDB" id="A0A428QCG8"/>
<accession>A0A428QCG8</accession>
<comment type="caution">
    <text evidence="2">The sequence shown here is derived from an EMBL/GenBank/DDBJ whole genome shotgun (WGS) entry which is preliminary data.</text>
</comment>
<dbReference type="STRING" id="1325734.A0A428QCG8"/>
<dbReference type="OrthoDB" id="10625586at2759"/>
<feature type="signal peptide" evidence="1">
    <location>
        <begin position="1"/>
        <end position="18"/>
    </location>
</feature>
<dbReference type="EMBL" id="NKCI01000042">
    <property type="protein sequence ID" value="RSL62918.1"/>
    <property type="molecule type" value="Genomic_DNA"/>
</dbReference>
<evidence type="ECO:0000256" key="1">
    <source>
        <dbReference type="SAM" id="SignalP"/>
    </source>
</evidence>
<keyword evidence="3" id="KW-1185">Reference proteome</keyword>
<reference evidence="2 3" key="1">
    <citation type="submission" date="2017-06" db="EMBL/GenBank/DDBJ databases">
        <title>Comparative genomic analysis of Ambrosia Fusariam Clade fungi.</title>
        <authorList>
            <person name="Stajich J.E."/>
            <person name="Carrillo J."/>
            <person name="Kijimoto T."/>
            <person name="Eskalen A."/>
            <person name="O'Donnell K."/>
            <person name="Kasson M."/>
        </authorList>
    </citation>
    <scope>NUCLEOTIDE SEQUENCE [LARGE SCALE GENOMIC DNA]</scope>
    <source>
        <strain evidence="2 3">NRRL62584</strain>
    </source>
</reference>
<sequence length="260" mass="28013">MKLQSLAVLFSSAALAVSQPVCNERSELCKSLSKQDKSRSKENMKLETCLAPAHTVTSTRIIRPTSIVVITLQPAAVTKKVTQMTTETCAPVTPPTIAVTATDVDVGTITEADTIHATNFVTVTETETETEVATEIKPITETKIRTDPWSPPECDDRGVIGNKRELLQKSAQIPAECSCLLTATKGQEPVQTATATVTKPAVTLTVFKITLKSTLTRYAPGTTVPAPETTEIIIEHSTQTDHTLVTVTDDVTDIFTETET</sequence>
<proteinExistence type="predicted"/>
<name>A0A428QCG8_9HYPO</name>
<protein>
    <submittedName>
        <fullName evidence="2">Uncharacterized protein</fullName>
    </submittedName>
</protein>
<feature type="chain" id="PRO_5019307578" evidence="1">
    <location>
        <begin position="19"/>
        <end position="260"/>
    </location>
</feature>
<organism evidence="2 3">
    <name type="scientific">Fusarium duplospermum</name>
    <dbReference type="NCBI Taxonomy" id="1325734"/>
    <lineage>
        <taxon>Eukaryota</taxon>
        <taxon>Fungi</taxon>
        <taxon>Dikarya</taxon>
        <taxon>Ascomycota</taxon>
        <taxon>Pezizomycotina</taxon>
        <taxon>Sordariomycetes</taxon>
        <taxon>Hypocreomycetidae</taxon>
        <taxon>Hypocreales</taxon>
        <taxon>Nectriaceae</taxon>
        <taxon>Fusarium</taxon>
        <taxon>Fusarium solani species complex</taxon>
    </lineage>
</organism>
<keyword evidence="1" id="KW-0732">Signal</keyword>
<evidence type="ECO:0000313" key="2">
    <source>
        <dbReference type="EMBL" id="RSL62918.1"/>
    </source>
</evidence>
<gene>
    <name evidence="2" type="ORF">CEP54_005501</name>
</gene>